<sequence length="457" mass="49843">MVVAIRADLAQVQMPRVQVVFHRRGETRIEICMAVPAAARGGRARMHTNFNSRLASSRLASPMTTPQRYQGYPYSTPRVTEVSDRPSVTATTPTTPTSAGREAARYQGYPYTNPHVHDAPSIDAATANRWAHLPRKPLEARNNVIYVDMPEEGSSQVTRPMPGASQSRGPPDKKTDIDDNPVIYIDVPESGCSDVAAPVEPEAEPAYVQETIFYNPFENRRIDQEKDADSMRSSDSDSVGSGTPRPLRPAPGRPTPPNTLNLTSPGSSSGYGSTYTTPGLPASMSKEAYVYRQQSPDDFPLSPIPISEFPQPPPAYTEIESPRVGSPVQSGVLPVTVPVSVPPAQEPPRTVVITPGTTDGAYRQRIDEPSPIGLPNPFRKVVYCHHCGLRVHTLVIRQTGTATHVVALTALCVGLIPITILVYCTDTCKNKNHYCPNCNKMIGYEVPILCQNMTFTK</sequence>
<name>A0ACC0K4N8_CHOFU</name>
<reference evidence="1 2" key="1">
    <citation type="journal article" date="2022" name="Genome Biol. Evol.">
        <title>The Spruce Budworm Genome: Reconstructing the Evolutionary History of Antifreeze Proteins.</title>
        <authorList>
            <person name="Beliveau C."/>
            <person name="Gagne P."/>
            <person name="Picq S."/>
            <person name="Vernygora O."/>
            <person name="Keeling C.I."/>
            <person name="Pinkney K."/>
            <person name="Doucet D."/>
            <person name="Wen F."/>
            <person name="Johnston J.S."/>
            <person name="Maaroufi H."/>
            <person name="Boyle B."/>
            <person name="Laroche J."/>
            <person name="Dewar K."/>
            <person name="Juretic N."/>
            <person name="Blackburn G."/>
            <person name="Nisole A."/>
            <person name="Brunet B."/>
            <person name="Brandao M."/>
            <person name="Lumley L."/>
            <person name="Duan J."/>
            <person name="Quan G."/>
            <person name="Lucarotti C.J."/>
            <person name="Roe A.D."/>
            <person name="Sperling F.A.H."/>
            <person name="Levesque R.C."/>
            <person name="Cusson M."/>
        </authorList>
    </citation>
    <scope>NUCLEOTIDE SEQUENCE [LARGE SCALE GENOMIC DNA]</scope>
    <source>
        <strain evidence="1">Glfc:IPQL:Cfum</strain>
    </source>
</reference>
<dbReference type="Proteomes" id="UP001064048">
    <property type="component" value="Chromosome 30"/>
</dbReference>
<dbReference type="EMBL" id="CM046130">
    <property type="protein sequence ID" value="KAI8431388.1"/>
    <property type="molecule type" value="Genomic_DNA"/>
</dbReference>
<accession>A0ACC0K4N8</accession>
<proteinExistence type="predicted"/>
<evidence type="ECO:0000313" key="2">
    <source>
        <dbReference type="Proteomes" id="UP001064048"/>
    </source>
</evidence>
<organism evidence="1 2">
    <name type="scientific">Choristoneura fumiferana</name>
    <name type="common">Spruce budworm moth</name>
    <name type="synonym">Archips fumiferana</name>
    <dbReference type="NCBI Taxonomy" id="7141"/>
    <lineage>
        <taxon>Eukaryota</taxon>
        <taxon>Metazoa</taxon>
        <taxon>Ecdysozoa</taxon>
        <taxon>Arthropoda</taxon>
        <taxon>Hexapoda</taxon>
        <taxon>Insecta</taxon>
        <taxon>Pterygota</taxon>
        <taxon>Neoptera</taxon>
        <taxon>Endopterygota</taxon>
        <taxon>Lepidoptera</taxon>
        <taxon>Glossata</taxon>
        <taxon>Ditrysia</taxon>
        <taxon>Tortricoidea</taxon>
        <taxon>Tortricidae</taxon>
        <taxon>Tortricinae</taxon>
        <taxon>Choristoneura</taxon>
    </lineage>
</organism>
<protein>
    <submittedName>
        <fullName evidence="1">Uncharacterized protein</fullName>
    </submittedName>
</protein>
<keyword evidence="2" id="KW-1185">Reference proteome</keyword>
<evidence type="ECO:0000313" key="1">
    <source>
        <dbReference type="EMBL" id="KAI8431388.1"/>
    </source>
</evidence>
<gene>
    <name evidence="1" type="ORF">MSG28_015920</name>
</gene>
<comment type="caution">
    <text evidence="1">The sequence shown here is derived from an EMBL/GenBank/DDBJ whole genome shotgun (WGS) entry which is preliminary data.</text>
</comment>